<feature type="region of interest" description="Disordered" evidence="2">
    <location>
        <begin position="383"/>
        <end position="425"/>
    </location>
</feature>
<evidence type="ECO:0000313" key="4">
    <source>
        <dbReference type="Proteomes" id="UP000092461"/>
    </source>
</evidence>
<dbReference type="Proteomes" id="UP000092461">
    <property type="component" value="Unassembled WGS sequence"/>
</dbReference>
<sequence length="425" mass="49154">MNPSRNSQQLKQDVVEDDELSCDGEESCDEMERKVAVLNAATEAKWEKYRELLKFNFELSNIHEESAYLEEKIRKKYGLFSDQLGNQFSVINFTGDFLAAELKDLEGKKKQLDATAEDVESAMKALKVAKKTQKSVDNNVGRLEEVKDRLRAKLKKVTDRNSALKNELEKRQNYTEEDLEEISEKIHAKTKNIADMKKQMKALKVELANVNSQIKEKEELNAALDAADRAKMDALLRKVKHQREERSTLLNIALTEEMKVIKELREKNAQLDRKIAQKQTESDETKKHLEEENKQVRKAIDERKLDITMMEEEISKARQRKEALQDVLKDDALSKVQEKIQNVTASIAQLQEHRINMETSFLERQLQEPSRYSDSSGHNNIIAWMRDIQSPPSNNVTNNEEDNEDPTIDCEVSSTYQAEDNFDFK</sequence>
<dbReference type="VEuPathDB" id="VectorBase:LLOJ000907"/>
<feature type="compositionally biased region" description="Polar residues" evidence="2">
    <location>
        <begin position="1"/>
        <end position="11"/>
    </location>
</feature>
<dbReference type="EMBL" id="AJWK01003674">
    <property type="status" value="NOT_ANNOTATED_CDS"/>
    <property type="molecule type" value="Genomic_DNA"/>
</dbReference>
<evidence type="ECO:0000256" key="1">
    <source>
        <dbReference type="SAM" id="Coils"/>
    </source>
</evidence>
<dbReference type="EnsemblMetazoa" id="LLOJ000907-RA">
    <property type="protein sequence ID" value="LLOJ000907-PA"/>
    <property type="gene ID" value="LLOJ000907"/>
</dbReference>
<dbReference type="AlphaFoldDB" id="A0A1B0CAD4"/>
<dbReference type="VEuPathDB" id="VectorBase:LLONM1_002236"/>
<feature type="compositionally biased region" description="Acidic residues" evidence="2">
    <location>
        <begin position="399"/>
        <end position="408"/>
    </location>
</feature>
<keyword evidence="4" id="KW-1185">Reference proteome</keyword>
<feature type="region of interest" description="Disordered" evidence="2">
    <location>
        <begin position="274"/>
        <end position="293"/>
    </location>
</feature>
<feature type="region of interest" description="Disordered" evidence="2">
    <location>
        <begin position="1"/>
        <end position="23"/>
    </location>
</feature>
<feature type="coiled-coil region" evidence="1">
    <location>
        <begin position="102"/>
        <end position="230"/>
    </location>
</feature>
<name>A0A1B0CAD4_LUTLO</name>
<proteinExistence type="predicted"/>
<evidence type="ECO:0000313" key="3">
    <source>
        <dbReference type="EnsemblMetazoa" id="LLOJ000907-PA"/>
    </source>
</evidence>
<protein>
    <submittedName>
        <fullName evidence="3">Uncharacterized protein</fullName>
    </submittedName>
</protein>
<accession>A0A1B0CAD4</accession>
<reference evidence="3" key="1">
    <citation type="submission" date="2020-05" db="UniProtKB">
        <authorList>
            <consortium name="EnsemblMetazoa"/>
        </authorList>
    </citation>
    <scope>IDENTIFICATION</scope>
    <source>
        <strain evidence="3">Jacobina</strain>
    </source>
</reference>
<organism evidence="3 4">
    <name type="scientific">Lutzomyia longipalpis</name>
    <name type="common">Sand fly</name>
    <dbReference type="NCBI Taxonomy" id="7200"/>
    <lineage>
        <taxon>Eukaryota</taxon>
        <taxon>Metazoa</taxon>
        <taxon>Ecdysozoa</taxon>
        <taxon>Arthropoda</taxon>
        <taxon>Hexapoda</taxon>
        <taxon>Insecta</taxon>
        <taxon>Pterygota</taxon>
        <taxon>Neoptera</taxon>
        <taxon>Endopterygota</taxon>
        <taxon>Diptera</taxon>
        <taxon>Nematocera</taxon>
        <taxon>Psychodoidea</taxon>
        <taxon>Psychodidae</taxon>
        <taxon>Lutzomyia</taxon>
        <taxon>Lutzomyia</taxon>
    </lineage>
</organism>
<keyword evidence="1" id="KW-0175">Coiled coil</keyword>
<evidence type="ECO:0000256" key="2">
    <source>
        <dbReference type="SAM" id="MobiDB-lite"/>
    </source>
</evidence>